<organism evidence="8 9">
    <name type="scientific">Alkaliphilus metalliredigens (strain QYMF)</name>
    <dbReference type="NCBI Taxonomy" id="293826"/>
    <lineage>
        <taxon>Bacteria</taxon>
        <taxon>Bacillati</taxon>
        <taxon>Bacillota</taxon>
        <taxon>Clostridia</taxon>
        <taxon>Peptostreptococcales</taxon>
        <taxon>Natronincolaceae</taxon>
        <taxon>Alkaliphilus</taxon>
    </lineage>
</organism>
<dbReference type="PIRSF" id="PIRSF005572">
    <property type="entry name" value="NifS"/>
    <property type="match status" value="1"/>
</dbReference>
<dbReference type="InterPro" id="IPR015424">
    <property type="entry name" value="PyrdxlP-dep_Trfase"/>
</dbReference>
<keyword evidence="8" id="KW-0808">Transferase</keyword>
<dbReference type="Pfam" id="PF00266">
    <property type="entry name" value="Aminotran_5"/>
    <property type="match status" value="1"/>
</dbReference>
<dbReference type="GO" id="GO:0046872">
    <property type="term" value="F:metal ion binding"/>
    <property type="evidence" value="ECO:0007669"/>
    <property type="project" value="UniProtKB-KW"/>
</dbReference>
<dbReference type="HOGENOM" id="CLU_003433_0_0_9"/>
<evidence type="ECO:0000256" key="4">
    <source>
        <dbReference type="ARBA" id="ARBA00022898"/>
    </source>
</evidence>
<evidence type="ECO:0000313" key="9">
    <source>
        <dbReference type="Proteomes" id="UP000001572"/>
    </source>
</evidence>
<comment type="similarity">
    <text evidence="2">Belongs to the class-V pyridoxal-phosphate-dependent aminotransferase family. NifS/IscS subfamily.</text>
</comment>
<evidence type="ECO:0000256" key="2">
    <source>
        <dbReference type="ARBA" id="ARBA00006490"/>
    </source>
</evidence>
<dbReference type="Gene3D" id="3.90.1150.10">
    <property type="entry name" value="Aspartate Aminotransferase, domain 1"/>
    <property type="match status" value="1"/>
</dbReference>
<dbReference type="eggNOG" id="COG1104">
    <property type="taxonomic scope" value="Bacteria"/>
</dbReference>
<feature type="domain" description="Aminotransferase class V" evidence="7">
    <location>
        <begin position="3"/>
        <end position="367"/>
    </location>
</feature>
<dbReference type="PANTHER" id="PTHR11601">
    <property type="entry name" value="CYSTEINE DESULFURYLASE FAMILY MEMBER"/>
    <property type="match status" value="1"/>
</dbReference>
<dbReference type="EMBL" id="CP000724">
    <property type="protein sequence ID" value="ABR48363.1"/>
    <property type="molecule type" value="Genomic_DNA"/>
</dbReference>
<keyword evidence="5" id="KW-0408">Iron</keyword>
<evidence type="ECO:0000256" key="5">
    <source>
        <dbReference type="ARBA" id="ARBA00023004"/>
    </source>
</evidence>
<dbReference type="Proteomes" id="UP000001572">
    <property type="component" value="Chromosome"/>
</dbReference>
<dbReference type="SUPFAM" id="SSF53383">
    <property type="entry name" value="PLP-dependent transferases"/>
    <property type="match status" value="1"/>
</dbReference>
<sequence length="385" mass="42638">MEVYLDNAATTKPNSEVVESMMTALTEYYGNPSSLHKKGVQVEKEIKRIRKSIGKAMKCSDQEVYFTASGTEANNLAIRGLVKANRRRGNHLITTTIEHKSVLNTFKDLAKDGYVVTYLNVDKQGFISLDELEKALTPDTILVSLIHINNEVGSMHPVKEIGKLIKAKNKNTLFHIDAVQSFGKEKINLNVDLIDSLSMSGHKIHGPKGIGALYVRKGVKIAPLFTGGSQEMGLRSGTENVPGIFGLGKAIELILDNQEDKIKRLIELKNYFIHSLSQQIDDVYITSKNGDDFAPHIINVSFKGIRSEIMLHSLEQDGIYVSSGSACSSKKRGASHVLVAMGMKEALIDSAIRISLSHINTIEEIDYAILHMAKHTKDLRKIIKR</sequence>
<dbReference type="Gene3D" id="3.40.640.10">
    <property type="entry name" value="Type I PLP-dependent aspartate aminotransferase-like (Major domain)"/>
    <property type="match status" value="1"/>
</dbReference>
<evidence type="ECO:0000256" key="6">
    <source>
        <dbReference type="ARBA" id="ARBA00023014"/>
    </source>
</evidence>
<dbReference type="GO" id="GO:0031071">
    <property type="term" value="F:cysteine desulfurase activity"/>
    <property type="evidence" value="ECO:0007669"/>
    <property type="project" value="UniProtKB-ARBA"/>
</dbReference>
<evidence type="ECO:0000313" key="8">
    <source>
        <dbReference type="EMBL" id="ABR48363.1"/>
    </source>
</evidence>
<dbReference type="FunFam" id="3.40.640.10:FF:000084">
    <property type="entry name" value="IscS-like cysteine desulfurase"/>
    <property type="match status" value="1"/>
</dbReference>
<protein>
    <submittedName>
        <fullName evidence="8">Aminotransferase, class V</fullName>
    </submittedName>
</protein>
<accession>A6TQ95</accession>
<dbReference type="Gene3D" id="1.10.260.50">
    <property type="match status" value="1"/>
</dbReference>
<dbReference type="InterPro" id="IPR000192">
    <property type="entry name" value="Aminotrans_V_dom"/>
</dbReference>
<dbReference type="STRING" id="293826.Amet_2205"/>
<dbReference type="AlphaFoldDB" id="A6TQ95"/>
<dbReference type="GO" id="GO:0051536">
    <property type="term" value="F:iron-sulfur cluster binding"/>
    <property type="evidence" value="ECO:0007669"/>
    <property type="project" value="UniProtKB-KW"/>
</dbReference>
<keyword evidence="9" id="KW-1185">Reference proteome</keyword>
<keyword evidence="4" id="KW-0663">Pyridoxal phosphate</keyword>
<comment type="cofactor">
    <cofactor evidence="1">
        <name>pyridoxal 5'-phosphate</name>
        <dbReference type="ChEBI" id="CHEBI:597326"/>
    </cofactor>
</comment>
<dbReference type="KEGG" id="amt:Amet_2205"/>
<dbReference type="InterPro" id="IPR015421">
    <property type="entry name" value="PyrdxlP-dep_Trfase_major"/>
</dbReference>
<dbReference type="GO" id="GO:0008483">
    <property type="term" value="F:transaminase activity"/>
    <property type="evidence" value="ECO:0007669"/>
    <property type="project" value="UniProtKB-KW"/>
</dbReference>
<reference evidence="9" key="1">
    <citation type="journal article" date="2016" name="Genome Announc.">
        <title>Complete genome sequence of Alkaliphilus metalliredigens strain QYMF, an alkaliphilic and metal-reducing bacterium isolated from borax-contaminated leachate ponds.</title>
        <authorList>
            <person name="Hwang C."/>
            <person name="Copeland A."/>
            <person name="Lucas S."/>
            <person name="Lapidus A."/>
            <person name="Barry K."/>
            <person name="Detter J.C."/>
            <person name="Glavina Del Rio T."/>
            <person name="Hammon N."/>
            <person name="Israni S."/>
            <person name="Dalin E."/>
            <person name="Tice H."/>
            <person name="Pitluck S."/>
            <person name="Chertkov O."/>
            <person name="Brettin T."/>
            <person name="Bruce D."/>
            <person name="Han C."/>
            <person name="Schmutz J."/>
            <person name="Larimer F."/>
            <person name="Land M.L."/>
            <person name="Hauser L."/>
            <person name="Kyrpides N."/>
            <person name="Mikhailova N."/>
            <person name="Ye Q."/>
            <person name="Zhou J."/>
            <person name="Richardson P."/>
            <person name="Fields M.W."/>
        </authorList>
    </citation>
    <scope>NUCLEOTIDE SEQUENCE [LARGE SCALE GENOMIC DNA]</scope>
    <source>
        <strain evidence="9">QYMF</strain>
    </source>
</reference>
<dbReference type="InterPro" id="IPR015422">
    <property type="entry name" value="PyrdxlP-dep_Trfase_small"/>
</dbReference>
<name>A6TQ95_ALKMQ</name>
<dbReference type="NCBIfam" id="NF002806">
    <property type="entry name" value="PRK02948.1"/>
    <property type="match status" value="1"/>
</dbReference>
<evidence type="ECO:0000256" key="1">
    <source>
        <dbReference type="ARBA" id="ARBA00001933"/>
    </source>
</evidence>
<dbReference type="RefSeq" id="WP_012063339.1">
    <property type="nucleotide sequence ID" value="NC_009633.1"/>
</dbReference>
<keyword evidence="8" id="KW-0032">Aminotransferase</keyword>
<dbReference type="OrthoDB" id="9808002at2"/>
<gene>
    <name evidence="8" type="ordered locus">Amet_2205</name>
</gene>
<proteinExistence type="inferred from homology"/>
<keyword evidence="3" id="KW-0479">Metal-binding</keyword>
<evidence type="ECO:0000256" key="3">
    <source>
        <dbReference type="ARBA" id="ARBA00022723"/>
    </source>
</evidence>
<dbReference type="InterPro" id="IPR016454">
    <property type="entry name" value="Cysteine_dSase"/>
</dbReference>
<dbReference type="PANTHER" id="PTHR11601:SF50">
    <property type="entry name" value="CYSTEINE DESULFURASE ISCS 2-RELATED"/>
    <property type="match status" value="1"/>
</dbReference>
<keyword evidence="6" id="KW-0411">Iron-sulfur</keyword>
<evidence type="ECO:0000259" key="7">
    <source>
        <dbReference type="Pfam" id="PF00266"/>
    </source>
</evidence>